<dbReference type="EMBL" id="CP132508">
    <property type="protein sequence ID" value="WPD18632.1"/>
    <property type="molecule type" value="Genomic_DNA"/>
</dbReference>
<dbReference type="Proteomes" id="UP001304683">
    <property type="component" value="Chromosome"/>
</dbReference>
<dbReference type="RefSeq" id="WP_318750447.1">
    <property type="nucleotide sequence ID" value="NZ_CP132508.1"/>
</dbReference>
<evidence type="ECO:0000313" key="2">
    <source>
        <dbReference type="Proteomes" id="UP001304683"/>
    </source>
</evidence>
<protein>
    <submittedName>
        <fullName evidence="1">Uncharacterized protein</fullName>
    </submittedName>
</protein>
<accession>A0ABZ0QPE5</accession>
<sequence>MSSENNTLIAVLAERSIPYLRVLPGVRQGAVVALEAYPYVLPRSSSGWFGFDVVIIDGAAALQQLQQDQLEAPRLWVKLGGNLVVGTGGNTVAMARALGPELFPRT</sequence>
<organism evidence="1 2">
    <name type="scientific">Thermaerobacter composti</name>
    <dbReference type="NCBI Taxonomy" id="554949"/>
    <lineage>
        <taxon>Bacteria</taxon>
        <taxon>Bacillati</taxon>
        <taxon>Bacillota</taxon>
        <taxon>Clostridia</taxon>
        <taxon>Eubacteriales</taxon>
        <taxon>Clostridiales Family XVII. Incertae Sedis</taxon>
        <taxon>Thermaerobacter</taxon>
    </lineage>
</organism>
<evidence type="ECO:0000313" key="1">
    <source>
        <dbReference type="EMBL" id="WPD18632.1"/>
    </source>
</evidence>
<reference evidence="1 2" key="1">
    <citation type="submission" date="2023-08" db="EMBL/GenBank/DDBJ databases">
        <title>Genome sequence of Thermaerobacter compostii strain Ins1, a spore-forming filamentous bacterium isolated from a deep geothermal reservoir.</title>
        <authorList>
            <person name="Bregnard D."/>
            <person name="Gonzalez D."/>
            <person name="Junier P."/>
        </authorList>
    </citation>
    <scope>NUCLEOTIDE SEQUENCE [LARGE SCALE GENOMIC DNA]</scope>
    <source>
        <strain evidence="1 2">Ins1</strain>
    </source>
</reference>
<keyword evidence="2" id="KW-1185">Reference proteome</keyword>
<gene>
    <name evidence="1" type="ORF">Q5761_09740</name>
</gene>
<name>A0ABZ0QPE5_9FIRM</name>
<proteinExistence type="predicted"/>